<feature type="chain" id="PRO_5047404197" evidence="2">
    <location>
        <begin position="18"/>
        <end position="269"/>
    </location>
</feature>
<reference evidence="3 4" key="1">
    <citation type="submission" date="2024-05" db="EMBL/GenBank/DDBJ databases">
        <title>A draft genome resource for the thread blight pathogen Marasmius tenuissimus strain MS-2.</title>
        <authorList>
            <person name="Yulfo-Soto G.E."/>
            <person name="Baruah I.K."/>
            <person name="Amoako-Attah I."/>
            <person name="Bukari Y."/>
            <person name="Meinhardt L.W."/>
            <person name="Bailey B.A."/>
            <person name="Cohen S.P."/>
        </authorList>
    </citation>
    <scope>NUCLEOTIDE SEQUENCE [LARGE SCALE GENOMIC DNA]</scope>
    <source>
        <strain evidence="3 4">MS-2</strain>
    </source>
</reference>
<gene>
    <name evidence="3" type="ORF">AAF712_001449</name>
</gene>
<evidence type="ECO:0000256" key="2">
    <source>
        <dbReference type="SAM" id="SignalP"/>
    </source>
</evidence>
<accession>A0ABR3AG77</accession>
<feature type="region of interest" description="Disordered" evidence="1">
    <location>
        <begin position="132"/>
        <end position="159"/>
    </location>
</feature>
<feature type="signal peptide" evidence="2">
    <location>
        <begin position="1"/>
        <end position="17"/>
    </location>
</feature>
<protein>
    <submittedName>
        <fullName evidence="3">Uncharacterized protein</fullName>
    </submittedName>
</protein>
<proteinExistence type="predicted"/>
<sequence length="269" mass="29216">MLFPLLLFLPVPLPLHRRTPPLHLRASPTLQRRGPFLSISGAWCESSRNIRENGITQPLRSIVATELVAQDSKVYENAGVTTFWELFRLAIKEQLVWWGDQGDDVWVALRDSAAQLQSLAGDTPLDPAILMPPTTPASKRNDALVASTTSTTDSTHTPPVHVAAAIAVTDESTSPTSSPAQNNESIPASRCAYDKSQNQTTGPLNEPLPPLPVPAAPSPPPLNAPTSPQSQFITPEVRAVPRHLRSLVLILQEYRQETGDTQPLWGSIA</sequence>
<keyword evidence="2" id="KW-0732">Signal</keyword>
<feature type="compositionally biased region" description="Low complexity" evidence="1">
    <location>
        <begin position="147"/>
        <end position="157"/>
    </location>
</feature>
<evidence type="ECO:0000313" key="4">
    <source>
        <dbReference type="Proteomes" id="UP001437256"/>
    </source>
</evidence>
<name>A0ABR3AG77_9AGAR</name>
<feature type="compositionally biased region" description="Pro residues" evidence="1">
    <location>
        <begin position="206"/>
        <end position="223"/>
    </location>
</feature>
<feature type="region of interest" description="Disordered" evidence="1">
    <location>
        <begin position="194"/>
        <end position="229"/>
    </location>
</feature>
<keyword evidence="4" id="KW-1185">Reference proteome</keyword>
<organism evidence="3 4">
    <name type="scientific">Marasmius tenuissimus</name>
    <dbReference type="NCBI Taxonomy" id="585030"/>
    <lineage>
        <taxon>Eukaryota</taxon>
        <taxon>Fungi</taxon>
        <taxon>Dikarya</taxon>
        <taxon>Basidiomycota</taxon>
        <taxon>Agaricomycotina</taxon>
        <taxon>Agaricomycetes</taxon>
        <taxon>Agaricomycetidae</taxon>
        <taxon>Agaricales</taxon>
        <taxon>Marasmiineae</taxon>
        <taxon>Marasmiaceae</taxon>
        <taxon>Marasmius</taxon>
    </lineage>
</organism>
<comment type="caution">
    <text evidence="3">The sequence shown here is derived from an EMBL/GenBank/DDBJ whole genome shotgun (WGS) entry which is preliminary data.</text>
</comment>
<evidence type="ECO:0000313" key="3">
    <source>
        <dbReference type="EMBL" id="KAL0071592.1"/>
    </source>
</evidence>
<dbReference type="EMBL" id="JBBXMP010000003">
    <property type="protein sequence ID" value="KAL0071592.1"/>
    <property type="molecule type" value="Genomic_DNA"/>
</dbReference>
<evidence type="ECO:0000256" key="1">
    <source>
        <dbReference type="SAM" id="MobiDB-lite"/>
    </source>
</evidence>
<dbReference type="Proteomes" id="UP001437256">
    <property type="component" value="Unassembled WGS sequence"/>
</dbReference>